<keyword evidence="2" id="KW-1133">Transmembrane helix</keyword>
<evidence type="ECO:0000313" key="4">
    <source>
        <dbReference type="Proteomes" id="UP001153069"/>
    </source>
</evidence>
<organism evidence="3 4">
    <name type="scientific">Seminavis robusta</name>
    <dbReference type="NCBI Taxonomy" id="568900"/>
    <lineage>
        <taxon>Eukaryota</taxon>
        <taxon>Sar</taxon>
        <taxon>Stramenopiles</taxon>
        <taxon>Ochrophyta</taxon>
        <taxon>Bacillariophyta</taxon>
        <taxon>Bacillariophyceae</taxon>
        <taxon>Bacillariophycidae</taxon>
        <taxon>Naviculales</taxon>
        <taxon>Naviculaceae</taxon>
        <taxon>Seminavis</taxon>
    </lineage>
</organism>
<feature type="region of interest" description="Disordered" evidence="1">
    <location>
        <begin position="164"/>
        <end position="219"/>
    </location>
</feature>
<protein>
    <submittedName>
        <fullName evidence="3">Uncharacterized protein</fullName>
    </submittedName>
</protein>
<feature type="region of interest" description="Disordered" evidence="1">
    <location>
        <begin position="30"/>
        <end position="85"/>
    </location>
</feature>
<proteinExistence type="predicted"/>
<evidence type="ECO:0000256" key="2">
    <source>
        <dbReference type="SAM" id="Phobius"/>
    </source>
</evidence>
<dbReference type="EMBL" id="CAICTM010001430">
    <property type="protein sequence ID" value="CAB9523562.1"/>
    <property type="molecule type" value="Genomic_DNA"/>
</dbReference>
<reference evidence="3" key="1">
    <citation type="submission" date="2020-06" db="EMBL/GenBank/DDBJ databases">
        <authorList>
            <consortium name="Plant Systems Biology data submission"/>
        </authorList>
    </citation>
    <scope>NUCLEOTIDE SEQUENCE</scope>
    <source>
        <strain evidence="3">D6</strain>
    </source>
</reference>
<feature type="transmembrane region" description="Helical" evidence="2">
    <location>
        <begin position="228"/>
        <end position="249"/>
    </location>
</feature>
<name>A0A9N8ELZ4_9STRA</name>
<dbReference type="AlphaFoldDB" id="A0A9N8ELZ4"/>
<evidence type="ECO:0000256" key="1">
    <source>
        <dbReference type="SAM" id="MobiDB-lite"/>
    </source>
</evidence>
<keyword evidence="2" id="KW-0812">Transmembrane</keyword>
<keyword evidence="2" id="KW-0472">Membrane</keyword>
<dbReference type="Proteomes" id="UP001153069">
    <property type="component" value="Unassembled WGS sequence"/>
</dbReference>
<sequence length="271" mass="28916">MSYEAKSESAAIGASGSDDVDLLVPVSLGRTLRAPRNEQGEDDDPILLENGVLPTLLPPDATEQENGKTEGVKSTKKANDSETSTKLEDKLDVCLGNAEWTMCQDQETPDGASAVPEGLEPCALVPADTHIVQEIITPTSQPGAFASYPGGRASRVLSYALMPDEGSDDPEATATHTIESSRHLQDHSGLAEATPVSHENPAASLPGAVPFDRERLQTERTKKDRRQLLGLGAILLVTLVVIVVVVIAVTSPDDPNSQMETRDPLWHLARV</sequence>
<accession>A0A9N8ELZ4</accession>
<feature type="compositionally biased region" description="Basic and acidic residues" evidence="1">
    <location>
        <begin position="65"/>
        <end position="85"/>
    </location>
</feature>
<gene>
    <name evidence="3" type="ORF">SEMRO_1432_G272080.1</name>
</gene>
<keyword evidence="4" id="KW-1185">Reference proteome</keyword>
<evidence type="ECO:0000313" key="3">
    <source>
        <dbReference type="EMBL" id="CAB9523562.1"/>
    </source>
</evidence>
<comment type="caution">
    <text evidence="3">The sequence shown here is derived from an EMBL/GenBank/DDBJ whole genome shotgun (WGS) entry which is preliminary data.</text>
</comment>